<keyword evidence="1" id="KW-0677">Repeat</keyword>
<dbReference type="EMBL" id="AJWJ01000148">
    <property type="protein sequence ID" value="KAF2074420.1"/>
    <property type="molecule type" value="Genomic_DNA"/>
</dbReference>
<dbReference type="InterPro" id="IPR051251">
    <property type="entry name" value="STK_FNIP-Repeat"/>
</dbReference>
<dbReference type="PANTHER" id="PTHR32134">
    <property type="entry name" value="FNIP REPEAT-CONTAINING PROTEIN"/>
    <property type="match status" value="1"/>
</dbReference>
<name>A0A8J4PWG8_9MYCE</name>
<dbReference type="AlphaFoldDB" id="A0A8J4PWG8"/>
<proteinExistence type="predicted"/>
<dbReference type="OrthoDB" id="1055097at2759"/>
<dbReference type="Pfam" id="PF05725">
    <property type="entry name" value="FNIP"/>
    <property type="match status" value="1"/>
</dbReference>
<sequence length="528" mass="60657">MDKLFFTIWKNKFLRNKIRNEIWRDRVIDISVDYLKNNLKQLDNISKHIRLDIYHKNQVEQYINCKHKHLINEIRFKIDHDRKVQEERDYQFVSLDWNVFVFHHNLEKLSIDLNSTHVRLVDEGVGIPALPDTLVELNIQVPDQYLNFLNGLLNNLPKQLKKLTLPDNFLLTKECRLPESLTDLQYKASCNSAMKLVVPNACKVLKSAQITAVNDQEVLWALEQKWIGNLVIKGTIVDPNLIPNRITNLTFDCKDQTFKAGSLHNDIVSLTLHHNIQLPKGMLPSKLKYLCLVDFNHRQIDEIPFPFPSSLQELVLPKYTTTLKPNVLPNGLKVLDMHAYNNSFQAGHLPNSLQHLLLNSFRETVRPNVLPNGLKTFRAFDPDMERNCLPQSLTSLQLPCYRGKFDKVGCLSNLKELRVHQVDPSIATLIPNNAKEFKLTFTTPQPIANLSNKSIQKLELVCLAMKLINLKKIIDRSLQLPLSLQSLKLTDIEVNVANVIPNGCVYLSTNRPINSVNLPSSLKSIIFK</sequence>
<dbReference type="PANTHER" id="PTHR32134:SF92">
    <property type="entry name" value="FNIP REPEAT-CONTAINING PROTEIN"/>
    <property type="match status" value="1"/>
</dbReference>
<gene>
    <name evidence="2" type="ORF">CYY_004276</name>
</gene>
<comment type="caution">
    <text evidence="2">The sequence shown here is derived from an EMBL/GenBank/DDBJ whole genome shotgun (WGS) entry which is preliminary data.</text>
</comment>
<evidence type="ECO:0008006" key="4">
    <source>
        <dbReference type="Google" id="ProtNLM"/>
    </source>
</evidence>
<evidence type="ECO:0000313" key="2">
    <source>
        <dbReference type="EMBL" id="KAF2074420.1"/>
    </source>
</evidence>
<dbReference type="Proteomes" id="UP000695562">
    <property type="component" value="Unassembled WGS sequence"/>
</dbReference>
<reference evidence="2" key="1">
    <citation type="submission" date="2020-01" db="EMBL/GenBank/DDBJ databases">
        <title>Development of genomics and gene disruption for Polysphondylium violaceum indicates a role for the polyketide synthase stlB in stalk morphogenesis.</title>
        <authorList>
            <person name="Narita B."/>
            <person name="Kawabe Y."/>
            <person name="Kin K."/>
            <person name="Saito T."/>
            <person name="Gibbs R."/>
            <person name="Kuspa A."/>
            <person name="Muzny D."/>
            <person name="Queller D."/>
            <person name="Richards S."/>
            <person name="Strassman J."/>
            <person name="Sucgang R."/>
            <person name="Worley K."/>
            <person name="Schaap P."/>
        </authorList>
    </citation>
    <scope>NUCLEOTIDE SEQUENCE</scope>
    <source>
        <strain evidence="2">QSvi11</strain>
    </source>
</reference>
<keyword evidence="3" id="KW-1185">Reference proteome</keyword>
<accession>A0A8J4PWG8</accession>
<evidence type="ECO:0000313" key="3">
    <source>
        <dbReference type="Proteomes" id="UP000695562"/>
    </source>
</evidence>
<evidence type="ECO:0000256" key="1">
    <source>
        <dbReference type="ARBA" id="ARBA00022737"/>
    </source>
</evidence>
<protein>
    <recommendedName>
        <fullName evidence="4">FNIP repeat-containing protein</fullName>
    </recommendedName>
</protein>
<dbReference type="InterPro" id="IPR008615">
    <property type="entry name" value="FNIP"/>
</dbReference>
<organism evidence="2 3">
    <name type="scientific">Polysphondylium violaceum</name>
    <dbReference type="NCBI Taxonomy" id="133409"/>
    <lineage>
        <taxon>Eukaryota</taxon>
        <taxon>Amoebozoa</taxon>
        <taxon>Evosea</taxon>
        <taxon>Eumycetozoa</taxon>
        <taxon>Dictyostelia</taxon>
        <taxon>Dictyosteliales</taxon>
        <taxon>Dictyosteliaceae</taxon>
        <taxon>Polysphondylium</taxon>
    </lineage>
</organism>